<gene>
    <name evidence="1" type="ORF">ANCCAN_07637</name>
</gene>
<evidence type="ECO:0000313" key="2">
    <source>
        <dbReference type="Proteomes" id="UP000252519"/>
    </source>
</evidence>
<proteinExistence type="predicted"/>
<organism evidence="1 2">
    <name type="scientific">Ancylostoma caninum</name>
    <name type="common">Dog hookworm</name>
    <dbReference type="NCBI Taxonomy" id="29170"/>
    <lineage>
        <taxon>Eukaryota</taxon>
        <taxon>Metazoa</taxon>
        <taxon>Ecdysozoa</taxon>
        <taxon>Nematoda</taxon>
        <taxon>Chromadorea</taxon>
        <taxon>Rhabditida</taxon>
        <taxon>Rhabditina</taxon>
        <taxon>Rhabditomorpha</taxon>
        <taxon>Strongyloidea</taxon>
        <taxon>Ancylostomatidae</taxon>
        <taxon>Ancylostomatinae</taxon>
        <taxon>Ancylostoma</taxon>
    </lineage>
</organism>
<reference evidence="1 2" key="1">
    <citation type="submission" date="2014-10" db="EMBL/GenBank/DDBJ databases">
        <title>Draft genome of the hookworm Ancylostoma caninum.</title>
        <authorList>
            <person name="Mitreva M."/>
        </authorList>
    </citation>
    <scope>NUCLEOTIDE SEQUENCE [LARGE SCALE GENOMIC DNA]</scope>
    <source>
        <strain evidence="1 2">Baltimore</strain>
    </source>
</reference>
<evidence type="ECO:0000313" key="1">
    <source>
        <dbReference type="EMBL" id="RCN46343.1"/>
    </source>
</evidence>
<accession>A0A368GPN6</accession>
<sequence>MYPVKKPGKYDKGQKPSATTECNVKYCMKIQLKDDKSAYYQCDMTNICTHEACDTDRNGDIRCCCGKNLCNSSSKLSALFTIVPIALMKLFV</sequence>
<dbReference type="EMBL" id="JOJR01000081">
    <property type="protein sequence ID" value="RCN46343.1"/>
    <property type="molecule type" value="Genomic_DNA"/>
</dbReference>
<evidence type="ECO:0008006" key="3">
    <source>
        <dbReference type="Google" id="ProtNLM"/>
    </source>
</evidence>
<dbReference type="OrthoDB" id="5858699at2759"/>
<dbReference type="AlphaFoldDB" id="A0A368GPN6"/>
<name>A0A368GPN6_ANCCA</name>
<dbReference type="Proteomes" id="UP000252519">
    <property type="component" value="Unassembled WGS sequence"/>
</dbReference>
<protein>
    <recommendedName>
        <fullName evidence="3">ET module</fullName>
    </recommendedName>
</protein>
<keyword evidence="2" id="KW-1185">Reference proteome</keyword>
<comment type="caution">
    <text evidence="1">The sequence shown here is derived from an EMBL/GenBank/DDBJ whole genome shotgun (WGS) entry which is preliminary data.</text>
</comment>